<protein>
    <recommendedName>
        <fullName evidence="2">Lipoprotein</fullName>
    </recommendedName>
</protein>
<evidence type="ECO:0000313" key="1">
    <source>
        <dbReference type="EMBL" id="DAF65166.1"/>
    </source>
</evidence>
<name>A0A8S5TPU7_9CAUD</name>
<accession>A0A8S5TPU7</accession>
<evidence type="ECO:0008006" key="2">
    <source>
        <dbReference type="Google" id="ProtNLM"/>
    </source>
</evidence>
<dbReference type="EMBL" id="BK032875">
    <property type="protein sequence ID" value="DAF65166.1"/>
    <property type="molecule type" value="Genomic_DNA"/>
</dbReference>
<organism evidence="1">
    <name type="scientific">Myoviridae sp. ct2AC8</name>
    <dbReference type="NCBI Taxonomy" id="2827655"/>
    <lineage>
        <taxon>Viruses</taxon>
        <taxon>Duplodnaviria</taxon>
        <taxon>Heunggongvirae</taxon>
        <taxon>Uroviricota</taxon>
        <taxon>Caudoviricetes</taxon>
    </lineage>
</organism>
<dbReference type="PROSITE" id="PS51257">
    <property type="entry name" value="PROKAR_LIPOPROTEIN"/>
    <property type="match status" value="1"/>
</dbReference>
<reference evidence="1" key="1">
    <citation type="journal article" date="2021" name="Proc. Natl. Acad. Sci. U.S.A.">
        <title>A Catalog of Tens of Thousands of Viruses from Human Metagenomes Reveals Hidden Associations with Chronic Diseases.</title>
        <authorList>
            <person name="Tisza M.J."/>
            <person name="Buck C.B."/>
        </authorList>
    </citation>
    <scope>NUCLEOTIDE SEQUENCE</scope>
    <source>
        <strain evidence="1">Ct2AC8</strain>
    </source>
</reference>
<sequence>MKQNKSNFEVAIGLAISAVAAGCMTKKEALQSITETKERVQLDLECLNQGIETIKNLNIKEGFQNVRN</sequence>
<proteinExistence type="predicted"/>